<organism evidence="1">
    <name type="scientific">Schizaphis graminum</name>
    <name type="common">Green bug aphid</name>
    <dbReference type="NCBI Taxonomy" id="13262"/>
    <lineage>
        <taxon>Eukaryota</taxon>
        <taxon>Metazoa</taxon>
        <taxon>Ecdysozoa</taxon>
        <taxon>Arthropoda</taxon>
        <taxon>Hexapoda</taxon>
        <taxon>Insecta</taxon>
        <taxon>Pterygota</taxon>
        <taxon>Neoptera</taxon>
        <taxon>Paraneoptera</taxon>
        <taxon>Hemiptera</taxon>
        <taxon>Sternorrhyncha</taxon>
        <taxon>Aphidomorpha</taxon>
        <taxon>Aphidoidea</taxon>
        <taxon>Aphididae</taxon>
        <taxon>Aphidini</taxon>
        <taxon>Schizaphis</taxon>
    </lineage>
</organism>
<accession>A0A2S2PNF4</accession>
<sequence>MSFQQVHDFKYRGVNINNRNCMHNEIKLRLKAGNVCYFALSHMLKSKLLSRKTKETLYTTYLRPAVTYACCTWATKAGDENKLSIFERKVLRKMYGLVYNPDTQVWERRSNEQINQLYMGKEV</sequence>
<reference evidence="1" key="1">
    <citation type="submission" date="2018-04" db="EMBL/GenBank/DDBJ databases">
        <title>Transcriptome of Schizaphis graminum biotype I.</title>
        <authorList>
            <person name="Scully E.D."/>
            <person name="Geib S.M."/>
            <person name="Palmer N.A."/>
            <person name="Koch K."/>
            <person name="Bradshaw J."/>
            <person name="Heng-Moss T."/>
            <person name="Sarath G."/>
        </authorList>
    </citation>
    <scope>NUCLEOTIDE SEQUENCE</scope>
</reference>
<evidence type="ECO:0000313" key="1">
    <source>
        <dbReference type="EMBL" id="MBY30904.1"/>
    </source>
</evidence>
<dbReference type="EMBL" id="GGMR01018285">
    <property type="protein sequence ID" value="MBY30904.1"/>
    <property type="molecule type" value="Transcribed_RNA"/>
</dbReference>
<dbReference type="PANTHER" id="PTHR47027:SF29">
    <property type="entry name" value="C2H2-TYPE DOMAIN-CONTAINING PROTEIN"/>
    <property type="match status" value="1"/>
</dbReference>
<proteinExistence type="predicted"/>
<gene>
    <name evidence="1" type="ORF">g.42869</name>
</gene>
<dbReference type="AlphaFoldDB" id="A0A2S2PNF4"/>
<dbReference type="PANTHER" id="PTHR47027">
    <property type="entry name" value="REVERSE TRANSCRIPTASE DOMAIN-CONTAINING PROTEIN"/>
    <property type="match status" value="1"/>
</dbReference>
<protein>
    <submittedName>
        <fullName evidence="1">Uncharacterized protein</fullName>
    </submittedName>
</protein>
<name>A0A2S2PNF4_SCHGA</name>